<dbReference type="Gene3D" id="3.40.50.300">
    <property type="entry name" value="P-loop containing nucleotide triphosphate hydrolases"/>
    <property type="match status" value="1"/>
</dbReference>
<dbReference type="Pfam" id="PF05729">
    <property type="entry name" value="NACHT"/>
    <property type="match status" value="1"/>
</dbReference>
<protein>
    <recommendedName>
        <fullName evidence="1">NACHT domain-containing protein</fullName>
    </recommendedName>
</protein>
<dbReference type="InterPro" id="IPR007111">
    <property type="entry name" value="NACHT_NTPase"/>
</dbReference>
<reference evidence="2 3" key="1">
    <citation type="submission" date="2019-05" db="EMBL/GenBank/DDBJ databases">
        <title>Another draft genome of Portunus trituberculatus and its Hox gene families provides insights of decapod evolution.</title>
        <authorList>
            <person name="Jeong J.-H."/>
            <person name="Song I."/>
            <person name="Kim S."/>
            <person name="Choi T."/>
            <person name="Kim D."/>
            <person name="Ryu S."/>
            <person name="Kim W."/>
        </authorList>
    </citation>
    <scope>NUCLEOTIDE SEQUENCE [LARGE SCALE GENOMIC DNA]</scope>
    <source>
        <tissue evidence="2">Muscle</tissue>
    </source>
</reference>
<feature type="domain" description="NACHT" evidence="1">
    <location>
        <begin position="78"/>
        <end position="185"/>
    </location>
</feature>
<gene>
    <name evidence="2" type="ORF">E2C01_015308</name>
</gene>
<evidence type="ECO:0000313" key="3">
    <source>
        <dbReference type="Proteomes" id="UP000324222"/>
    </source>
</evidence>
<dbReference type="AlphaFoldDB" id="A0A5B7DMD4"/>
<dbReference type="SUPFAM" id="SSF52540">
    <property type="entry name" value="P-loop containing nucleoside triphosphate hydrolases"/>
    <property type="match status" value="1"/>
</dbReference>
<dbReference type="EMBL" id="VSRR010001072">
    <property type="protein sequence ID" value="MPC22297.1"/>
    <property type="molecule type" value="Genomic_DNA"/>
</dbReference>
<dbReference type="Proteomes" id="UP000324222">
    <property type="component" value="Unassembled WGS sequence"/>
</dbReference>
<evidence type="ECO:0000259" key="1">
    <source>
        <dbReference type="Pfam" id="PF05729"/>
    </source>
</evidence>
<accession>A0A5B7DMD4</accession>
<dbReference type="OrthoDB" id="6357330at2759"/>
<dbReference type="InterPro" id="IPR027417">
    <property type="entry name" value="P-loop_NTPase"/>
</dbReference>
<organism evidence="2 3">
    <name type="scientific">Portunus trituberculatus</name>
    <name type="common">Swimming crab</name>
    <name type="synonym">Neptunus trituberculatus</name>
    <dbReference type="NCBI Taxonomy" id="210409"/>
    <lineage>
        <taxon>Eukaryota</taxon>
        <taxon>Metazoa</taxon>
        <taxon>Ecdysozoa</taxon>
        <taxon>Arthropoda</taxon>
        <taxon>Crustacea</taxon>
        <taxon>Multicrustacea</taxon>
        <taxon>Malacostraca</taxon>
        <taxon>Eumalacostraca</taxon>
        <taxon>Eucarida</taxon>
        <taxon>Decapoda</taxon>
        <taxon>Pleocyemata</taxon>
        <taxon>Brachyura</taxon>
        <taxon>Eubrachyura</taxon>
        <taxon>Portunoidea</taxon>
        <taxon>Portunidae</taxon>
        <taxon>Portuninae</taxon>
        <taxon>Portunus</taxon>
    </lineage>
</organism>
<keyword evidence="3" id="KW-1185">Reference proteome</keyword>
<proteinExistence type="predicted"/>
<evidence type="ECO:0000313" key="2">
    <source>
        <dbReference type="EMBL" id="MPC22297.1"/>
    </source>
</evidence>
<sequence length="646" mass="74581">MLELMMEKEHIWDPRIDSSVRQKKRNHRPIQHQLVDNFHFYRELISNKDNYSSHREINVADILTERLNEDDENFPGGVLLLGRPESGKTALFAQILHYWLHDKGKMMGLKKYDFLLAFQCLVLQSHFDGKTTINLEKHMLDHLPKSVEHHGKERVQQEIRKAKVLIIIDSLDCLEERAPEIITSLSSWTDSSVLLFCREYLSKEDIQDNSEMVPFFTHFLMPHYNPEGCIEKMTFRINAHRLFLAAKQAVIEMDLGMKNVNDVLNAEGFKTLQSLLLMVLGVARGSNYFDEIKEQALKIIKANLEDHVTEKFADPIINYAVNVLSETKLFSKTDNDFDDFARKLVDALKPNNWTIVDGNMHPEALRTLCGCGHENKDQDKCKPQRMNIILSGHHTDMPGLHDILIALKDCDMRINFTNDHSFLNEKGEFPLDDVLFALQGKGKAKKKGPSLASFKGYLKNIKMLDTDPATRRIYKISLRICNNNNYEDLRELCKVSHKLRQVTLRISHNTDLNVKKLKELPASIAKLTVCLEGYDDYEVEKAIKIWRSIQGTTQREVKELLFWFTVGKRMTSEGVKKIIQADLPDFYIIGGGGSCHKGGIRRWVKGSTNRHSGLTYEDWRLESEKETMTRQWLELLVSFLSLGRVH</sequence>
<name>A0A5B7DMD4_PORTR</name>
<comment type="caution">
    <text evidence="2">The sequence shown here is derived from an EMBL/GenBank/DDBJ whole genome shotgun (WGS) entry which is preliminary data.</text>
</comment>